<feature type="domain" description="UDP-glucose/GDP-mannose dehydrogenase N-terminal" evidence="3">
    <location>
        <begin position="44"/>
        <end position="139"/>
    </location>
</feature>
<dbReference type="PANTHER" id="PTHR43750:SF3">
    <property type="entry name" value="UDP-GLUCOSE 6-DEHYDROGENASE TUAD"/>
    <property type="match status" value="1"/>
</dbReference>
<evidence type="ECO:0000313" key="5">
    <source>
        <dbReference type="Proteomes" id="UP000034589"/>
    </source>
</evidence>
<comment type="similarity">
    <text evidence="1">Belongs to the UDP-glucose/GDP-mannose dehydrogenase family.</text>
</comment>
<dbReference type="InterPro" id="IPR008927">
    <property type="entry name" value="6-PGluconate_DH-like_C_sf"/>
</dbReference>
<dbReference type="PANTHER" id="PTHR43750">
    <property type="entry name" value="UDP-GLUCOSE 6-DEHYDROGENASE TUAD"/>
    <property type="match status" value="1"/>
</dbReference>
<organism evidence="4 5">
    <name type="scientific">Candidatus Kaiserbacteria bacterium GW2011_GWC2_49_12</name>
    <dbReference type="NCBI Taxonomy" id="1618675"/>
    <lineage>
        <taxon>Bacteria</taxon>
        <taxon>Candidatus Kaiseribacteriota</taxon>
    </lineage>
</organism>
<dbReference type="InterPro" id="IPR013328">
    <property type="entry name" value="6PGD_dom2"/>
</dbReference>
<dbReference type="InterPro" id="IPR014026">
    <property type="entry name" value="UDP-Glc/GDP-Man_DH_dimer"/>
</dbReference>
<evidence type="ECO:0000259" key="2">
    <source>
        <dbReference type="Pfam" id="PF00984"/>
    </source>
</evidence>
<name>A0A0G1VM50_9BACT</name>
<comment type="caution">
    <text evidence="4">The sequence shown here is derived from an EMBL/GenBank/DDBJ whole genome shotgun (WGS) entry which is preliminary data.</text>
</comment>
<dbReference type="GO" id="GO:0016616">
    <property type="term" value="F:oxidoreductase activity, acting on the CH-OH group of donors, NAD or NADP as acceptor"/>
    <property type="evidence" value="ECO:0007669"/>
    <property type="project" value="InterPro"/>
</dbReference>
<accession>A0A0G1VM50</accession>
<proteinExistence type="inferred from homology"/>
<dbReference type="EMBL" id="LCPV01000012">
    <property type="protein sequence ID" value="KKW07553.1"/>
    <property type="molecule type" value="Genomic_DNA"/>
</dbReference>
<gene>
    <name evidence="4" type="ORF">UY39_C0012G0010</name>
</gene>
<dbReference type="Pfam" id="PF03721">
    <property type="entry name" value="UDPG_MGDP_dh_N"/>
    <property type="match status" value="1"/>
</dbReference>
<dbReference type="InterPro" id="IPR001732">
    <property type="entry name" value="UDP-Glc/GDP-Man_DH_N"/>
</dbReference>
<dbReference type="Gene3D" id="1.10.1040.10">
    <property type="entry name" value="N-(1-d-carboxylethyl)-l-norvaline Dehydrogenase, domain 2"/>
    <property type="match status" value="1"/>
</dbReference>
<dbReference type="Proteomes" id="UP000034589">
    <property type="component" value="Unassembled WGS sequence"/>
</dbReference>
<dbReference type="Pfam" id="PF00984">
    <property type="entry name" value="UDPG_MGDP_dh"/>
    <property type="match status" value="1"/>
</dbReference>
<evidence type="ECO:0000313" key="4">
    <source>
        <dbReference type="EMBL" id="KKW07553.1"/>
    </source>
</evidence>
<dbReference type="SUPFAM" id="SSF48179">
    <property type="entry name" value="6-phosphogluconate dehydrogenase C-terminal domain-like"/>
    <property type="match status" value="1"/>
</dbReference>
<dbReference type="AlphaFoldDB" id="A0A0G1VM50"/>
<feature type="domain" description="UDP-glucose/GDP-mannose dehydrogenase dimerisation" evidence="2">
    <location>
        <begin position="164"/>
        <end position="256"/>
    </location>
</feature>
<dbReference type="SUPFAM" id="SSF51735">
    <property type="entry name" value="NAD(P)-binding Rossmann-fold domains"/>
    <property type="match status" value="1"/>
</dbReference>
<sequence>MRSKKPLIGFVGQGWIGRAYADNFEERGYSVVRYSLEKEYVGNKNKIKDCDIVFIAVWTPTTPNGFDDSVIRSVLKLVGKGKIAVIKSTILPGTTEKIQEDFPEIVLLYGPEFLSVASHVHDAAHPFANLVGMSINDAKHLLAAERVTKVLPKAPFSQICSSTEAEIFKYSHNASGYMQIILFNIMYDLAKKLGANWDNVHRAILADPLISNRYAQPIHKSGRGAGGGCFIKDIAALKLHIKKHLPEDTLAHAVLEAAEQKNIELLTSTNKDLDLLIGVYGLNVVKRTSKRGKKRVQ</sequence>
<dbReference type="InterPro" id="IPR036291">
    <property type="entry name" value="NAD(P)-bd_dom_sf"/>
</dbReference>
<dbReference type="Gene3D" id="3.40.50.720">
    <property type="entry name" value="NAD(P)-binding Rossmann-like Domain"/>
    <property type="match status" value="1"/>
</dbReference>
<reference evidence="4 5" key="1">
    <citation type="journal article" date="2015" name="Nature">
        <title>rRNA introns, odd ribosomes, and small enigmatic genomes across a large radiation of phyla.</title>
        <authorList>
            <person name="Brown C.T."/>
            <person name="Hug L.A."/>
            <person name="Thomas B.C."/>
            <person name="Sharon I."/>
            <person name="Castelle C.J."/>
            <person name="Singh A."/>
            <person name="Wilkins M.J."/>
            <person name="Williams K.H."/>
            <person name="Banfield J.F."/>
        </authorList>
    </citation>
    <scope>NUCLEOTIDE SEQUENCE [LARGE SCALE GENOMIC DNA]</scope>
</reference>
<evidence type="ECO:0000259" key="3">
    <source>
        <dbReference type="Pfam" id="PF03721"/>
    </source>
</evidence>
<evidence type="ECO:0000256" key="1">
    <source>
        <dbReference type="ARBA" id="ARBA00006601"/>
    </source>
</evidence>
<protein>
    <submittedName>
        <fullName evidence="4">UDP-glucose/GDP-mannose dehydrogenase dimerization</fullName>
    </submittedName>
</protein>
<dbReference type="GO" id="GO:0051287">
    <property type="term" value="F:NAD binding"/>
    <property type="evidence" value="ECO:0007669"/>
    <property type="project" value="InterPro"/>
</dbReference>